<reference evidence="1 2" key="1">
    <citation type="journal article" date="2016" name="Nat. Commun.">
        <title>Thousands of microbial genomes shed light on interconnected biogeochemical processes in an aquifer system.</title>
        <authorList>
            <person name="Anantharaman K."/>
            <person name="Brown C.T."/>
            <person name="Hug L.A."/>
            <person name="Sharon I."/>
            <person name="Castelle C.J."/>
            <person name="Probst A.J."/>
            <person name="Thomas B.C."/>
            <person name="Singh A."/>
            <person name="Wilkins M.J."/>
            <person name="Karaoz U."/>
            <person name="Brodie E.L."/>
            <person name="Williams K.H."/>
            <person name="Hubbard S.S."/>
            <person name="Banfield J.F."/>
        </authorList>
    </citation>
    <scope>NUCLEOTIDE SEQUENCE [LARGE SCALE GENOMIC DNA]</scope>
</reference>
<dbReference type="AlphaFoldDB" id="A0A1F6F1A7"/>
<proteinExistence type="predicted"/>
<accession>A0A1F6F1A7</accession>
<evidence type="ECO:0000313" key="1">
    <source>
        <dbReference type="EMBL" id="OGG79637.1"/>
    </source>
</evidence>
<comment type="caution">
    <text evidence="1">The sequence shown here is derived from an EMBL/GenBank/DDBJ whole genome shotgun (WGS) entry which is preliminary data.</text>
</comment>
<dbReference type="Proteomes" id="UP000177372">
    <property type="component" value="Unassembled WGS sequence"/>
</dbReference>
<organism evidence="1 2">
    <name type="scientific">Candidatus Kaiserbacteria bacterium RIFCSPLOWO2_01_FULL_54_13</name>
    <dbReference type="NCBI Taxonomy" id="1798512"/>
    <lineage>
        <taxon>Bacteria</taxon>
        <taxon>Candidatus Kaiseribacteriota</taxon>
    </lineage>
</organism>
<dbReference type="EMBL" id="MFLZ01000022">
    <property type="protein sequence ID" value="OGG79637.1"/>
    <property type="molecule type" value="Genomic_DNA"/>
</dbReference>
<sequence>MAQRGYTFYLTVLLVLIATLWILATVSPEYPETWTIGQGVGSFKELQDRFAALAREKGVTYAFEVAKRAKLPPNSDIHFLGHTIGDELYKQKGIEGIVDCTQDFRNACSHSITIGAFVEFGSEALPMIREACKQAPGGPGAYTMCYHGMGHGVFAYFGYDLAKTIAECKKTGTEEYHNQEYTECVGGAVMELVGGGGHDPELIKAARARYLSAADPLAPCMSVIMPEDARVLCLLYLTPHLWELAGIDLGRPDPAQFPSAFKFCDVLPHERQRLRDACFGSFGKDFIILPGARDFRRLEDFTNAEFALAAGWCELAGPEDGSKACIAEAVGSVFWGGENDPRASFRFCSIIRSDLLKGSCFKRLASDIARYIADDATLRQLCARIPEEFQSGCRSKGEEILWSNSPTY</sequence>
<gene>
    <name evidence="1" type="ORF">A3A39_02320</name>
</gene>
<name>A0A1F6F1A7_9BACT</name>
<dbReference type="STRING" id="1798512.A3A39_02320"/>
<protein>
    <submittedName>
        <fullName evidence="1">Uncharacterized protein</fullName>
    </submittedName>
</protein>
<evidence type="ECO:0000313" key="2">
    <source>
        <dbReference type="Proteomes" id="UP000177372"/>
    </source>
</evidence>